<reference evidence="3" key="1">
    <citation type="journal article" date="2019" name="Int. J. Syst. Evol. Microbiol.">
        <title>The Global Catalogue of Microorganisms (GCM) 10K type strain sequencing project: providing services to taxonomists for standard genome sequencing and annotation.</title>
        <authorList>
            <consortium name="The Broad Institute Genomics Platform"/>
            <consortium name="The Broad Institute Genome Sequencing Center for Infectious Disease"/>
            <person name="Wu L."/>
            <person name="Ma J."/>
        </authorList>
    </citation>
    <scope>NUCLEOTIDE SEQUENCE [LARGE SCALE GENOMIC DNA]</scope>
    <source>
        <strain evidence="3">KCTC 52168</strain>
    </source>
</reference>
<keyword evidence="1" id="KW-0812">Transmembrane</keyword>
<organism evidence="2 3">
    <name type="scientific">Piscinibacterium candidicorallinum</name>
    <dbReference type="NCBI Taxonomy" id="1793872"/>
    <lineage>
        <taxon>Bacteria</taxon>
        <taxon>Pseudomonadati</taxon>
        <taxon>Pseudomonadota</taxon>
        <taxon>Betaproteobacteria</taxon>
        <taxon>Burkholderiales</taxon>
        <taxon>Piscinibacterium</taxon>
    </lineage>
</organism>
<feature type="transmembrane region" description="Helical" evidence="1">
    <location>
        <begin position="27"/>
        <end position="48"/>
    </location>
</feature>
<dbReference type="EMBL" id="JBHRTI010000007">
    <property type="protein sequence ID" value="MFC3148760.1"/>
    <property type="molecule type" value="Genomic_DNA"/>
</dbReference>
<evidence type="ECO:0000313" key="2">
    <source>
        <dbReference type="EMBL" id="MFC3148760.1"/>
    </source>
</evidence>
<evidence type="ECO:0008006" key="4">
    <source>
        <dbReference type="Google" id="ProtNLM"/>
    </source>
</evidence>
<dbReference type="Proteomes" id="UP001595556">
    <property type="component" value="Unassembled WGS sequence"/>
</dbReference>
<accession>A0ABV7H9F8</accession>
<keyword evidence="3" id="KW-1185">Reference proteome</keyword>
<evidence type="ECO:0000256" key="1">
    <source>
        <dbReference type="SAM" id="Phobius"/>
    </source>
</evidence>
<sequence length="166" mass="18610">MSNTQEVQVSLDSAKALSATGYAYPAAVRWVATALVLGTVITGFRAWDAATSELLHQVKWVHWLLAAAILGLLGWYYACLMRSRTTIANGEVRQTWMWDKHTSIDNILKARFIGVPYAPWLVVTRLAVRTRDGKWIVFYSGSREVSAAFAHIDVAINQDLRRQMGL</sequence>
<feature type="transmembrane region" description="Helical" evidence="1">
    <location>
        <begin position="60"/>
        <end position="78"/>
    </location>
</feature>
<evidence type="ECO:0000313" key="3">
    <source>
        <dbReference type="Proteomes" id="UP001595556"/>
    </source>
</evidence>
<protein>
    <recommendedName>
        <fullName evidence="4">PH domain-containing protein</fullName>
    </recommendedName>
</protein>
<comment type="caution">
    <text evidence="2">The sequence shown here is derived from an EMBL/GenBank/DDBJ whole genome shotgun (WGS) entry which is preliminary data.</text>
</comment>
<dbReference type="RefSeq" id="WP_377304985.1">
    <property type="nucleotide sequence ID" value="NZ_CP180191.1"/>
</dbReference>
<keyword evidence="1" id="KW-1133">Transmembrane helix</keyword>
<name>A0ABV7H9F8_9BURK</name>
<gene>
    <name evidence="2" type="ORF">ACFOEN_14100</name>
</gene>
<keyword evidence="1" id="KW-0472">Membrane</keyword>
<proteinExistence type="predicted"/>